<evidence type="ECO:0000256" key="1">
    <source>
        <dbReference type="ARBA" id="ARBA00022729"/>
    </source>
</evidence>
<dbReference type="GO" id="GO:0030976">
    <property type="term" value="F:thiamine pyrophosphate binding"/>
    <property type="evidence" value="ECO:0007669"/>
    <property type="project" value="TreeGrafter"/>
</dbReference>
<protein>
    <submittedName>
        <fullName evidence="2">Extracellular solute-binding protein</fullName>
    </submittedName>
</protein>
<dbReference type="PANTHER" id="PTHR30006">
    <property type="entry name" value="THIAMINE-BINDING PERIPLASMIC PROTEIN-RELATED"/>
    <property type="match status" value="1"/>
</dbReference>
<dbReference type="GO" id="GO:0015888">
    <property type="term" value="P:thiamine transport"/>
    <property type="evidence" value="ECO:0007669"/>
    <property type="project" value="TreeGrafter"/>
</dbReference>
<dbReference type="Gene3D" id="3.40.190.10">
    <property type="entry name" value="Periplasmic binding protein-like II"/>
    <property type="match status" value="2"/>
</dbReference>
<sequence>MTTRPPHEAMPSRRLFLGGVLGSLALAACSVPGSRDSSSGSGSGGSEGMAGALAVTAFGGTTQEIYNKIVYGPFGQEHGTRVTEVTLQSDDALARMLAQKGSPEIDMFQFSGGQESSAKAQGLSTDIGDLGVDVDSQFVDPDGQWAAVAVIPEGIVYDTEQISEAPTSYRDFLRPEYRGHIAFPNITSGYGVDFLVMLAYAYGGSETDIDPGFEALAEIAAHAQIFQSAAEMQTLFSQGGVWLMPYDSSNAFRTAEAGLPVAFATPEEGSPANLITHVIADGSPNVSTAQAVVQAALQPDAQAQLAEQLRWIPVNPDTELSGEVADEVPVGQEALDGLNMLDREAIAEQRPEWTERFNREIATL</sequence>
<dbReference type="PANTHER" id="PTHR30006:SF2">
    <property type="entry name" value="ABC TRANSPORTER SUBSTRATE-BINDING PROTEIN"/>
    <property type="match status" value="1"/>
</dbReference>
<dbReference type="Pfam" id="PF13343">
    <property type="entry name" value="SBP_bac_6"/>
    <property type="match status" value="1"/>
</dbReference>
<dbReference type="PROSITE" id="PS51257">
    <property type="entry name" value="PROKAR_LIPOPROTEIN"/>
    <property type="match status" value="1"/>
</dbReference>
<comment type="caution">
    <text evidence="2">The sequence shown here is derived from an EMBL/GenBank/DDBJ whole genome shotgun (WGS) entry which is preliminary data.</text>
</comment>
<dbReference type="SUPFAM" id="SSF53850">
    <property type="entry name" value="Periplasmic binding protein-like II"/>
    <property type="match status" value="1"/>
</dbReference>
<dbReference type="EMBL" id="VLNT01000002">
    <property type="protein sequence ID" value="TSD65657.1"/>
    <property type="molecule type" value="Genomic_DNA"/>
</dbReference>
<keyword evidence="1" id="KW-0732">Signal</keyword>
<organism evidence="2 3">
    <name type="scientific">Aeromicrobium piscarium</name>
    <dbReference type="NCBI Taxonomy" id="2590901"/>
    <lineage>
        <taxon>Bacteria</taxon>
        <taxon>Bacillati</taxon>
        <taxon>Actinomycetota</taxon>
        <taxon>Actinomycetes</taxon>
        <taxon>Propionibacteriales</taxon>
        <taxon>Nocardioidaceae</taxon>
        <taxon>Aeromicrobium</taxon>
    </lineage>
</organism>
<dbReference type="GO" id="GO:0030975">
    <property type="term" value="F:thiamine binding"/>
    <property type="evidence" value="ECO:0007669"/>
    <property type="project" value="TreeGrafter"/>
</dbReference>
<name>A0A554SH33_9ACTN</name>
<gene>
    <name evidence="2" type="ORF">FNM00_04350</name>
</gene>
<accession>A0A554SH33</accession>
<keyword evidence="3" id="KW-1185">Reference proteome</keyword>
<dbReference type="GO" id="GO:0030288">
    <property type="term" value="C:outer membrane-bounded periplasmic space"/>
    <property type="evidence" value="ECO:0007669"/>
    <property type="project" value="TreeGrafter"/>
</dbReference>
<dbReference type="OrthoDB" id="366726at2"/>
<dbReference type="Proteomes" id="UP000316988">
    <property type="component" value="Unassembled WGS sequence"/>
</dbReference>
<evidence type="ECO:0000313" key="3">
    <source>
        <dbReference type="Proteomes" id="UP000316988"/>
    </source>
</evidence>
<dbReference type="RefSeq" id="WP_143911812.1">
    <property type="nucleotide sequence ID" value="NZ_VLNT01000002.1"/>
</dbReference>
<reference evidence="2 3" key="1">
    <citation type="submission" date="2019-07" db="EMBL/GenBank/DDBJ databases">
        <authorList>
            <person name="Zhao L.H."/>
        </authorList>
    </citation>
    <scope>NUCLEOTIDE SEQUENCE [LARGE SCALE GENOMIC DNA]</scope>
    <source>
        <strain evidence="2 3">Co35</strain>
    </source>
</reference>
<proteinExistence type="predicted"/>
<evidence type="ECO:0000313" key="2">
    <source>
        <dbReference type="EMBL" id="TSD65657.1"/>
    </source>
</evidence>
<dbReference type="AlphaFoldDB" id="A0A554SH33"/>